<reference evidence="2 3" key="1">
    <citation type="submission" date="2017-10" db="EMBL/GenBank/DDBJ databases">
        <title>The draft genome sequence of Lewinella nigricans NBRC 102662.</title>
        <authorList>
            <person name="Wang K."/>
        </authorList>
    </citation>
    <scope>NUCLEOTIDE SEQUENCE [LARGE SCALE GENOMIC DNA]</scope>
    <source>
        <strain evidence="2 3">NBRC 102662</strain>
    </source>
</reference>
<feature type="region of interest" description="Disordered" evidence="1">
    <location>
        <begin position="1"/>
        <end position="29"/>
    </location>
</feature>
<dbReference type="AlphaFoldDB" id="A0A2D0MY93"/>
<dbReference type="EMBL" id="PDUD01000058">
    <property type="protein sequence ID" value="PHN01252.1"/>
    <property type="molecule type" value="Genomic_DNA"/>
</dbReference>
<dbReference type="Proteomes" id="UP000223913">
    <property type="component" value="Unassembled WGS sequence"/>
</dbReference>
<keyword evidence="3" id="KW-1185">Reference proteome</keyword>
<evidence type="ECO:0000256" key="1">
    <source>
        <dbReference type="SAM" id="MobiDB-lite"/>
    </source>
</evidence>
<gene>
    <name evidence="2" type="ORF">CRP01_37880</name>
</gene>
<name>A0A2D0MY93_FLAN2</name>
<sequence>MKKESKPKYSKPSDHRDSGSKLFGRIPIPSFGRKDRIPVRKAGDPSGGRWTARHLLWLAGASLLVLIFLQKCKSVATAKAKAELIEQAYDNILFRHQDCDYLVYEATSMCGHPLVLTRDYREYQEAEARRDQSTEGVQEDSQTKNYIRQRPKINLDRLVYFEKLTRGRARLVYDNGACEISELDDLLFNIQEAELCARFPGIPQNGEVNEFVNLLYIESFDKVRCEGKELYRAQLGVSHSSCAVLRTIRDCGVGLFSVYVYRNLRKKLEALNPHVDFKYRRTLELVGCEC</sequence>
<protein>
    <submittedName>
        <fullName evidence="2">Uncharacterized protein</fullName>
    </submittedName>
</protein>
<feature type="compositionally biased region" description="Basic and acidic residues" evidence="1">
    <location>
        <begin position="1"/>
        <end position="19"/>
    </location>
</feature>
<comment type="caution">
    <text evidence="2">The sequence shown here is derived from an EMBL/GenBank/DDBJ whole genome shotgun (WGS) entry which is preliminary data.</text>
</comment>
<dbReference type="RefSeq" id="WP_099155309.1">
    <property type="nucleotide sequence ID" value="NZ_PDUD01000058.1"/>
</dbReference>
<evidence type="ECO:0000313" key="2">
    <source>
        <dbReference type="EMBL" id="PHN01252.1"/>
    </source>
</evidence>
<proteinExistence type="predicted"/>
<evidence type="ECO:0000313" key="3">
    <source>
        <dbReference type="Proteomes" id="UP000223913"/>
    </source>
</evidence>
<accession>A0A2D0MY93</accession>
<organism evidence="2 3">
    <name type="scientific">Flavilitoribacter nigricans (strain ATCC 23147 / DSM 23189 / NBRC 102662 / NCIMB 1420 / SS-2)</name>
    <name type="common">Lewinella nigricans</name>
    <dbReference type="NCBI Taxonomy" id="1122177"/>
    <lineage>
        <taxon>Bacteria</taxon>
        <taxon>Pseudomonadati</taxon>
        <taxon>Bacteroidota</taxon>
        <taxon>Saprospiria</taxon>
        <taxon>Saprospirales</taxon>
        <taxon>Lewinellaceae</taxon>
        <taxon>Flavilitoribacter</taxon>
    </lineage>
</organism>